<name>A0ABR0NP23_GOSAR</name>
<dbReference type="EMBL" id="JARKNE010000009">
    <property type="protein sequence ID" value="KAK5803087.1"/>
    <property type="molecule type" value="Genomic_DNA"/>
</dbReference>
<proteinExistence type="predicted"/>
<protein>
    <submittedName>
        <fullName evidence="2">Uncharacterized protein</fullName>
    </submittedName>
</protein>
<evidence type="ECO:0000313" key="3">
    <source>
        <dbReference type="Proteomes" id="UP001358586"/>
    </source>
</evidence>
<feature type="compositionally biased region" description="Basic and acidic residues" evidence="1">
    <location>
        <begin position="54"/>
        <end position="69"/>
    </location>
</feature>
<accession>A0ABR0NP23</accession>
<organism evidence="2 3">
    <name type="scientific">Gossypium arboreum</name>
    <name type="common">Tree cotton</name>
    <name type="synonym">Gossypium nanking</name>
    <dbReference type="NCBI Taxonomy" id="29729"/>
    <lineage>
        <taxon>Eukaryota</taxon>
        <taxon>Viridiplantae</taxon>
        <taxon>Streptophyta</taxon>
        <taxon>Embryophyta</taxon>
        <taxon>Tracheophyta</taxon>
        <taxon>Spermatophyta</taxon>
        <taxon>Magnoliopsida</taxon>
        <taxon>eudicotyledons</taxon>
        <taxon>Gunneridae</taxon>
        <taxon>Pentapetalae</taxon>
        <taxon>rosids</taxon>
        <taxon>malvids</taxon>
        <taxon>Malvales</taxon>
        <taxon>Malvaceae</taxon>
        <taxon>Malvoideae</taxon>
        <taxon>Gossypium</taxon>
    </lineage>
</organism>
<evidence type="ECO:0000313" key="2">
    <source>
        <dbReference type="EMBL" id="KAK5803087.1"/>
    </source>
</evidence>
<sequence>MRARLHIYPGTSLLHTEKSQSYGSKAGKIGTNVERNAGAAVSTDARATGQDSVGYERSDARITEGHDESVNSVVARRARKREEPYDQPRGR</sequence>
<gene>
    <name evidence="2" type="ORF">PVK06_030728</name>
</gene>
<comment type="caution">
    <text evidence="2">The sequence shown here is derived from an EMBL/GenBank/DDBJ whole genome shotgun (WGS) entry which is preliminary data.</text>
</comment>
<reference evidence="2 3" key="1">
    <citation type="submission" date="2023-03" db="EMBL/GenBank/DDBJ databases">
        <title>WGS of Gossypium arboreum.</title>
        <authorList>
            <person name="Yu D."/>
        </authorList>
    </citation>
    <scope>NUCLEOTIDE SEQUENCE [LARGE SCALE GENOMIC DNA]</scope>
    <source>
        <tissue evidence="2">Leaf</tissue>
    </source>
</reference>
<feature type="region of interest" description="Disordered" evidence="1">
    <location>
        <begin position="38"/>
        <end position="91"/>
    </location>
</feature>
<feature type="compositionally biased region" description="Basic and acidic residues" evidence="1">
    <location>
        <begin position="80"/>
        <end position="91"/>
    </location>
</feature>
<keyword evidence="3" id="KW-1185">Reference proteome</keyword>
<evidence type="ECO:0000256" key="1">
    <source>
        <dbReference type="SAM" id="MobiDB-lite"/>
    </source>
</evidence>
<dbReference type="Proteomes" id="UP001358586">
    <property type="component" value="Chromosome 9"/>
</dbReference>